<name>A0AA39ICG3_9AGAR</name>
<feature type="region of interest" description="Disordered" evidence="1">
    <location>
        <begin position="338"/>
        <end position="359"/>
    </location>
</feature>
<proteinExistence type="predicted"/>
<organism evidence="2 3">
    <name type="scientific">Armillaria borealis</name>
    <dbReference type="NCBI Taxonomy" id="47425"/>
    <lineage>
        <taxon>Eukaryota</taxon>
        <taxon>Fungi</taxon>
        <taxon>Dikarya</taxon>
        <taxon>Basidiomycota</taxon>
        <taxon>Agaricomycotina</taxon>
        <taxon>Agaricomycetes</taxon>
        <taxon>Agaricomycetidae</taxon>
        <taxon>Agaricales</taxon>
        <taxon>Marasmiineae</taxon>
        <taxon>Physalacriaceae</taxon>
        <taxon>Armillaria</taxon>
    </lineage>
</organism>
<evidence type="ECO:0000313" key="2">
    <source>
        <dbReference type="EMBL" id="KAK0421870.1"/>
    </source>
</evidence>
<evidence type="ECO:0000313" key="3">
    <source>
        <dbReference type="Proteomes" id="UP001175226"/>
    </source>
</evidence>
<feature type="compositionally biased region" description="Polar residues" evidence="1">
    <location>
        <begin position="349"/>
        <end position="359"/>
    </location>
</feature>
<keyword evidence="3" id="KW-1185">Reference proteome</keyword>
<comment type="caution">
    <text evidence="2">The sequence shown here is derived from an EMBL/GenBank/DDBJ whole genome shotgun (WGS) entry which is preliminary data.</text>
</comment>
<reference evidence="2" key="1">
    <citation type="submission" date="2023-06" db="EMBL/GenBank/DDBJ databases">
        <authorList>
            <consortium name="Lawrence Berkeley National Laboratory"/>
            <person name="Ahrendt S."/>
            <person name="Sahu N."/>
            <person name="Indic B."/>
            <person name="Wong-Bajracharya J."/>
            <person name="Merenyi Z."/>
            <person name="Ke H.-M."/>
            <person name="Monk M."/>
            <person name="Kocsube S."/>
            <person name="Drula E."/>
            <person name="Lipzen A."/>
            <person name="Balint B."/>
            <person name="Henrissat B."/>
            <person name="Andreopoulos B."/>
            <person name="Martin F.M."/>
            <person name="Harder C.B."/>
            <person name="Rigling D."/>
            <person name="Ford K.L."/>
            <person name="Foster G.D."/>
            <person name="Pangilinan J."/>
            <person name="Papanicolaou A."/>
            <person name="Barry K."/>
            <person name="LaButti K."/>
            <person name="Viragh M."/>
            <person name="Koriabine M."/>
            <person name="Yan M."/>
            <person name="Riley R."/>
            <person name="Champramary S."/>
            <person name="Plett K.L."/>
            <person name="Tsai I.J."/>
            <person name="Slot J."/>
            <person name="Sipos G."/>
            <person name="Plett J."/>
            <person name="Nagy L.G."/>
            <person name="Grigoriev I.V."/>
        </authorList>
    </citation>
    <scope>NUCLEOTIDE SEQUENCE</scope>
    <source>
        <strain evidence="2">FPL87.14</strain>
    </source>
</reference>
<accession>A0AA39ICG3</accession>
<dbReference type="Proteomes" id="UP001175226">
    <property type="component" value="Unassembled WGS sequence"/>
</dbReference>
<gene>
    <name evidence="2" type="ORF">EV421DRAFT_2042998</name>
</gene>
<dbReference type="AlphaFoldDB" id="A0AA39ICG3"/>
<sequence>MPLLIFLQSYRKKVANTSRFNLLQSTEIVRCSRIIIREVYSPEFVEDENFGLVQSVLIEVEEALKAASMPMKQSDACKAFEQATSSILKASQILQLDHLLGDIKERMDNAKIKDGHAEDQKSLRLQKHLKRLVCSSTDKSPRIDIDIRVREHISDERKQQIINVQGKGTDTLDIVLLSMKLDKSHKMRADLHFYDRSLPGDITDLVTQKKDCLKPLPFDSVLSEMLRPSKPSKSLVLYCLYDHESSYIALRYQSLRSFTNLWEITLNAYLLKDTFGFIEYAEGLDVSRAKVTITKRQVPSGPVGEKRQGVWPELLREVHKSFGTASNICWTIEAPDSPRMPKPKPWLPESSSTRASTTPTLIVPPLPSVAYVAKKGKPGRSSWFTALVAKFND</sequence>
<evidence type="ECO:0000256" key="1">
    <source>
        <dbReference type="SAM" id="MobiDB-lite"/>
    </source>
</evidence>
<protein>
    <submittedName>
        <fullName evidence="2">Uncharacterized protein</fullName>
    </submittedName>
</protein>
<dbReference type="EMBL" id="JAUEPT010000274">
    <property type="protein sequence ID" value="KAK0421870.1"/>
    <property type="molecule type" value="Genomic_DNA"/>
</dbReference>